<feature type="domain" description="Aminoglycoside phosphotransferase" evidence="1">
    <location>
        <begin position="31"/>
        <end position="249"/>
    </location>
</feature>
<evidence type="ECO:0000313" key="2">
    <source>
        <dbReference type="EMBL" id="KKQ96107.1"/>
    </source>
</evidence>
<gene>
    <name evidence="2" type="ORF">UT23_C0041G0002</name>
</gene>
<dbReference type="Gene3D" id="3.30.200.150">
    <property type="match status" value="1"/>
</dbReference>
<protein>
    <recommendedName>
        <fullName evidence="1">Aminoglycoside phosphotransferase domain-containing protein</fullName>
    </recommendedName>
</protein>
<dbReference type="AlphaFoldDB" id="A0A0G0LYI4"/>
<sequence length="309" mass="36211">MIDWIFEYSPEIDLKVKSVIPEVLGIKVKSLERISQGEVNYVYKVETERQMLLVRIARYKNWPDIRKLGWIFNKLEQKGIPHPKILFSDTSSKYFRFGFMITEWVDGKDGMSLIREGTLSRKMAVGKIAETLRKVHKVSIDGFGKFNGNGKGEYTTWEESLFSFLEDSKYRKAAGDGVYKENLNEKGIQEMKKIIKKLNYQPKPVLTHQDTTPENAIFNGGVTLIDWDNAIGSSWIDDVAWITFWMGKKARRWFLEVYRPQEPLDLIEKVEKIIHVRLAITLIPYYLFSTKNYRAVEKMKRKLRRLVLI</sequence>
<name>A0A0G0LYI4_9BACT</name>
<dbReference type="InterPro" id="IPR051678">
    <property type="entry name" value="AGP_Transferase"/>
</dbReference>
<evidence type="ECO:0000259" key="1">
    <source>
        <dbReference type="Pfam" id="PF01636"/>
    </source>
</evidence>
<proteinExistence type="predicted"/>
<dbReference type="Proteomes" id="UP000034325">
    <property type="component" value="Unassembled WGS sequence"/>
</dbReference>
<comment type="caution">
    <text evidence="2">The sequence shown here is derived from an EMBL/GenBank/DDBJ whole genome shotgun (WGS) entry which is preliminary data.</text>
</comment>
<organism evidence="2 3">
    <name type="scientific">Candidatus Woesebacteria bacterium GW2011_GWA1_39_12</name>
    <dbReference type="NCBI Taxonomy" id="1618549"/>
    <lineage>
        <taxon>Bacteria</taxon>
        <taxon>Candidatus Woeseibacteriota</taxon>
    </lineage>
</organism>
<dbReference type="Gene3D" id="3.90.1200.10">
    <property type="match status" value="1"/>
</dbReference>
<dbReference type="SUPFAM" id="SSF56112">
    <property type="entry name" value="Protein kinase-like (PK-like)"/>
    <property type="match status" value="1"/>
</dbReference>
<dbReference type="EMBL" id="LBWA01000041">
    <property type="protein sequence ID" value="KKQ96107.1"/>
    <property type="molecule type" value="Genomic_DNA"/>
</dbReference>
<dbReference type="Pfam" id="PF01636">
    <property type="entry name" value="APH"/>
    <property type="match status" value="1"/>
</dbReference>
<dbReference type="InterPro" id="IPR011009">
    <property type="entry name" value="Kinase-like_dom_sf"/>
</dbReference>
<dbReference type="InterPro" id="IPR002575">
    <property type="entry name" value="Aminoglycoside_PTrfase"/>
</dbReference>
<reference evidence="2 3" key="1">
    <citation type="journal article" date="2015" name="Nature">
        <title>rRNA introns, odd ribosomes, and small enigmatic genomes across a large radiation of phyla.</title>
        <authorList>
            <person name="Brown C.T."/>
            <person name="Hug L.A."/>
            <person name="Thomas B.C."/>
            <person name="Sharon I."/>
            <person name="Castelle C.J."/>
            <person name="Singh A."/>
            <person name="Wilkins M.J."/>
            <person name="Williams K.H."/>
            <person name="Banfield J.F."/>
        </authorList>
    </citation>
    <scope>NUCLEOTIDE SEQUENCE [LARGE SCALE GENOMIC DNA]</scope>
</reference>
<dbReference type="PANTHER" id="PTHR21310">
    <property type="entry name" value="AMINOGLYCOSIDE PHOSPHOTRANSFERASE-RELATED-RELATED"/>
    <property type="match status" value="1"/>
</dbReference>
<accession>A0A0G0LYI4</accession>
<evidence type="ECO:0000313" key="3">
    <source>
        <dbReference type="Proteomes" id="UP000034325"/>
    </source>
</evidence>